<proteinExistence type="predicted"/>
<evidence type="ECO:0000313" key="1">
    <source>
        <dbReference type="EMBL" id="KAE9391492.1"/>
    </source>
</evidence>
<evidence type="ECO:0000313" key="2">
    <source>
        <dbReference type="Proteomes" id="UP000799118"/>
    </source>
</evidence>
<sequence length="296" mass="33491">MHVGHCPAGHVVLSAVPKEEGPRKRHNNSELWNIVENLPIMAINPSVPMDQERKHFWLTLKAFIDFPRNNLQVLDGKIDPEKAQRQLVLEEILAQWNNLESVSSKHWALLKQLVHPETATPSALYTCSISDEQKDPIVHDLVAYGMPPGLPETAWSMLEAITGMSLEGWKADCPENALVVLSSLHVFLGKFKLYFELDKDKCFIVRGRMSPHKANPITSLRGLALAYYLTSTCDKEGVLLDQPLYLPPPLCSDQPHMASVDPDVLEPDDNEEEEEVLNKKNIYRVLDKLDWESTKD</sequence>
<gene>
    <name evidence="1" type="ORF">BT96DRAFT_1060782</name>
</gene>
<name>A0A6A4GZV9_9AGAR</name>
<dbReference type="EMBL" id="ML769622">
    <property type="protein sequence ID" value="KAE9391492.1"/>
    <property type="molecule type" value="Genomic_DNA"/>
</dbReference>
<accession>A0A6A4GZV9</accession>
<organism evidence="1 2">
    <name type="scientific">Gymnopus androsaceus JB14</name>
    <dbReference type="NCBI Taxonomy" id="1447944"/>
    <lineage>
        <taxon>Eukaryota</taxon>
        <taxon>Fungi</taxon>
        <taxon>Dikarya</taxon>
        <taxon>Basidiomycota</taxon>
        <taxon>Agaricomycotina</taxon>
        <taxon>Agaricomycetes</taxon>
        <taxon>Agaricomycetidae</taxon>
        <taxon>Agaricales</taxon>
        <taxon>Marasmiineae</taxon>
        <taxon>Omphalotaceae</taxon>
        <taxon>Gymnopus</taxon>
    </lineage>
</organism>
<reference evidence="1" key="1">
    <citation type="journal article" date="2019" name="Environ. Microbiol.">
        <title>Fungal ecological strategies reflected in gene transcription - a case study of two litter decomposers.</title>
        <authorList>
            <person name="Barbi F."/>
            <person name="Kohler A."/>
            <person name="Barry K."/>
            <person name="Baskaran P."/>
            <person name="Daum C."/>
            <person name="Fauchery L."/>
            <person name="Ihrmark K."/>
            <person name="Kuo A."/>
            <person name="LaButti K."/>
            <person name="Lipzen A."/>
            <person name="Morin E."/>
            <person name="Grigoriev I.V."/>
            <person name="Henrissat B."/>
            <person name="Lindahl B."/>
            <person name="Martin F."/>
        </authorList>
    </citation>
    <scope>NUCLEOTIDE SEQUENCE</scope>
    <source>
        <strain evidence="1">JB14</strain>
    </source>
</reference>
<keyword evidence="2" id="KW-1185">Reference proteome</keyword>
<dbReference type="Proteomes" id="UP000799118">
    <property type="component" value="Unassembled WGS sequence"/>
</dbReference>
<dbReference type="AlphaFoldDB" id="A0A6A4GZV9"/>
<protein>
    <submittedName>
        <fullName evidence="1">Uncharacterized protein</fullName>
    </submittedName>
</protein>